<dbReference type="PANTHER" id="PTHR31973">
    <property type="entry name" value="POLYPROTEIN, PUTATIVE-RELATED"/>
    <property type="match status" value="1"/>
</dbReference>
<evidence type="ECO:0000313" key="2">
    <source>
        <dbReference type="Proteomes" id="UP000323000"/>
    </source>
</evidence>
<dbReference type="EMBL" id="VAHF01000001">
    <property type="protein sequence ID" value="TXG72701.1"/>
    <property type="molecule type" value="Genomic_DNA"/>
</dbReference>
<reference evidence="2" key="1">
    <citation type="journal article" date="2019" name="Gigascience">
        <title>De novo genome assembly of the endangered Acer yangbiense, a plant species with extremely small populations endemic to Yunnan Province, China.</title>
        <authorList>
            <person name="Yang J."/>
            <person name="Wariss H.M."/>
            <person name="Tao L."/>
            <person name="Zhang R."/>
            <person name="Yun Q."/>
            <person name="Hollingsworth P."/>
            <person name="Dao Z."/>
            <person name="Luo G."/>
            <person name="Guo H."/>
            <person name="Ma Y."/>
            <person name="Sun W."/>
        </authorList>
    </citation>
    <scope>NUCLEOTIDE SEQUENCE [LARGE SCALE GENOMIC DNA]</scope>
    <source>
        <strain evidence="2">cv. Malutang</strain>
    </source>
</reference>
<organism evidence="1 2">
    <name type="scientific">Acer yangbiense</name>
    <dbReference type="NCBI Taxonomy" id="1000413"/>
    <lineage>
        <taxon>Eukaryota</taxon>
        <taxon>Viridiplantae</taxon>
        <taxon>Streptophyta</taxon>
        <taxon>Embryophyta</taxon>
        <taxon>Tracheophyta</taxon>
        <taxon>Spermatophyta</taxon>
        <taxon>Magnoliopsida</taxon>
        <taxon>eudicotyledons</taxon>
        <taxon>Gunneridae</taxon>
        <taxon>Pentapetalae</taxon>
        <taxon>rosids</taxon>
        <taxon>malvids</taxon>
        <taxon>Sapindales</taxon>
        <taxon>Sapindaceae</taxon>
        <taxon>Hippocastanoideae</taxon>
        <taxon>Acereae</taxon>
        <taxon>Acer</taxon>
    </lineage>
</organism>
<gene>
    <name evidence="1" type="ORF">EZV62_001280</name>
</gene>
<dbReference type="AlphaFoldDB" id="A0A5C7ITT6"/>
<sequence>MEVFEVVVHYGTTVHDVGTWDADHISIITLLHAMNEKNTGIDQVPSEDYFVFVLLRWCSKKVEVKTDNDLGPSAIPNVNLELLVDNYQHLKWSDFEENELNYLDDNEGGGFEGDDIQEMGSEVVEQEDDNIDNLKLFEGYQSHEDDEFFGDSDEENNKAKLARLIDSNLFKQITGGEIEFKVRETHDSVFTLRALLTDYAIQEGINFDKVKNDNDRVYKNAKVNVTWIASKFELLVKCNPNIKIGVIADLLRDRFKVNVDAQRLYKAKRRALDGLGREHAECFGLLRRYVYIVNVCNLGSSVHIKLQQPEPTFQRFFISFEAQKASFLGGLKLFLKYPINNPICFKDDSKKGVLGALKIHWPNATTRYCARHIYANFRVKHSGQELKKLFWKASKAYDMDEFNSIMANIRDVSMDARL</sequence>
<comment type="caution">
    <text evidence="1">The sequence shown here is derived from an EMBL/GenBank/DDBJ whole genome shotgun (WGS) entry which is preliminary data.</text>
</comment>
<accession>A0A5C7ITT6</accession>
<name>A0A5C7ITT6_9ROSI</name>
<dbReference type="OrthoDB" id="1918246at2759"/>
<proteinExistence type="predicted"/>
<dbReference type="PANTHER" id="PTHR31973:SF187">
    <property type="entry name" value="MUTATOR TRANSPOSASE MUDRA PROTEIN"/>
    <property type="match status" value="1"/>
</dbReference>
<keyword evidence="2" id="KW-1185">Reference proteome</keyword>
<evidence type="ECO:0008006" key="3">
    <source>
        <dbReference type="Google" id="ProtNLM"/>
    </source>
</evidence>
<dbReference type="Proteomes" id="UP000323000">
    <property type="component" value="Chromosome 1"/>
</dbReference>
<evidence type="ECO:0000313" key="1">
    <source>
        <dbReference type="EMBL" id="TXG72701.1"/>
    </source>
</evidence>
<protein>
    <recommendedName>
        <fullName evidence="3">MULE transposase domain-containing protein</fullName>
    </recommendedName>
</protein>